<keyword evidence="1" id="KW-0677">Repeat</keyword>
<dbReference type="GeneID" id="96086858"/>
<sequence>MLALHRLRCLPHSTPNFQTRSLQTLPRTIPQYVPRWDPTLHRTTQSATALNESTTTTTAENPSFDANKGADREQLRDAHVAVATLRANFIGGRVAIKRLNRMFELVGDSNGQDASLHAPLWRAYSLAKASDPKLLARLTDRAWDLLWITQSDHSSNNPYRTSRMTQLYQDMDKAERSMTAGQRAKYLEKIFLCGKEDQALRQWEEDHRLGRDGVRMDYKPEHLEMGAKLHALARNIDYSRKIMEELFRLYPNWDPSVMMVVFRAHTSSELQEHHDMAKQIYVRMKEQRGNSRSIEDYDAWLVGFLEMRSLSDAKQVFCDMVKDGYLATSGTTDQVSQVLKRLHMIYRLGNNVESMTSIALDAISVLPPGYHGHLFGDWLKATVVEKTPQAAAQILDMMLKRGYRPETFHYNMFLRVLIRSKEDANILKAENIGWRMVEAACEAGRPNLTSDTVPAIINKKIAKTHHTNDDMAQRAPVANVTTFALIMQHHAKSLQWEHVDYLSRQLKEAKVKPNATIMNVLMDNKCRQGAYNEAWKIYKSLTEPQEGSHGVFPDGASIRCLWKTLRLALGDSTVQNKLELPTPRELLAETVNWWTLSRSRYDADRFRMGLAGTDSEAITSLIMHCFSYNQDLAGSLVALHVLRHRFHIFPTDASAQILQRQMAWVDMSDDSAAVRSQHFHSRSNKKNTDRIAAVYNILLQRRLARMDLKEGDFEKLTDEEIGDVGLNLLSEFVRVVLKRMYPAEVVEAMIDAAKNVVGVRNMPTGDMDAFEVV</sequence>
<accession>A0ABR3UFB9</accession>
<feature type="region of interest" description="Disordered" evidence="2">
    <location>
        <begin position="44"/>
        <end position="70"/>
    </location>
</feature>
<evidence type="ECO:0008006" key="5">
    <source>
        <dbReference type="Google" id="ProtNLM"/>
    </source>
</evidence>
<reference evidence="3 4" key="1">
    <citation type="submission" date="2024-09" db="EMBL/GenBank/DDBJ databases">
        <title>T2T genomes of carrot and Alternaria dauci and their utility for understanding host-pathogen interaction during carrot leaf blight disease.</title>
        <authorList>
            <person name="Liu W."/>
            <person name="Xu S."/>
            <person name="Ou C."/>
            <person name="Liu X."/>
            <person name="Zhuang F."/>
            <person name="Deng X.W."/>
        </authorList>
    </citation>
    <scope>NUCLEOTIDE SEQUENCE [LARGE SCALE GENOMIC DNA]</scope>
    <source>
        <strain evidence="3 4">A2016</strain>
    </source>
</reference>
<dbReference type="EMBL" id="JBHGVX010000006">
    <property type="protein sequence ID" value="KAL1794720.1"/>
    <property type="molecule type" value="Genomic_DNA"/>
</dbReference>
<proteinExistence type="predicted"/>
<dbReference type="Proteomes" id="UP001578633">
    <property type="component" value="Chromosome 6"/>
</dbReference>
<dbReference type="PANTHER" id="PTHR47447:SF17">
    <property type="entry name" value="OS12G0638900 PROTEIN"/>
    <property type="match status" value="1"/>
</dbReference>
<organism evidence="3 4">
    <name type="scientific">Alternaria dauci</name>
    <dbReference type="NCBI Taxonomy" id="48095"/>
    <lineage>
        <taxon>Eukaryota</taxon>
        <taxon>Fungi</taxon>
        <taxon>Dikarya</taxon>
        <taxon>Ascomycota</taxon>
        <taxon>Pezizomycotina</taxon>
        <taxon>Dothideomycetes</taxon>
        <taxon>Pleosporomycetidae</taxon>
        <taxon>Pleosporales</taxon>
        <taxon>Pleosporineae</taxon>
        <taxon>Pleosporaceae</taxon>
        <taxon>Alternaria</taxon>
        <taxon>Alternaria sect. Porri</taxon>
    </lineage>
</organism>
<dbReference type="Gene3D" id="1.25.40.10">
    <property type="entry name" value="Tetratricopeptide repeat domain"/>
    <property type="match status" value="2"/>
</dbReference>
<evidence type="ECO:0000256" key="2">
    <source>
        <dbReference type="SAM" id="MobiDB-lite"/>
    </source>
</evidence>
<feature type="compositionally biased region" description="Low complexity" evidence="2">
    <location>
        <begin position="46"/>
        <end position="61"/>
    </location>
</feature>
<comment type="caution">
    <text evidence="3">The sequence shown here is derived from an EMBL/GenBank/DDBJ whole genome shotgun (WGS) entry which is preliminary data.</text>
</comment>
<dbReference type="PANTHER" id="PTHR47447">
    <property type="entry name" value="OS03G0856100 PROTEIN"/>
    <property type="match status" value="1"/>
</dbReference>
<evidence type="ECO:0000313" key="3">
    <source>
        <dbReference type="EMBL" id="KAL1794720.1"/>
    </source>
</evidence>
<gene>
    <name evidence="3" type="ORF">ACET3X_006536</name>
</gene>
<protein>
    <recommendedName>
        <fullName evidence="5">Pentatricopeptide repeat-containing protein</fullName>
    </recommendedName>
</protein>
<evidence type="ECO:0000256" key="1">
    <source>
        <dbReference type="ARBA" id="ARBA00022737"/>
    </source>
</evidence>
<dbReference type="InterPro" id="IPR011990">
    <property type="entry name" value="TPR-like_helical_dom_sf"/>
</dbReference>
<keyword evidence="4" id="KW-1185">Reference proteome</keyword>
<name>A0ABR3UFB9_9PLEO</name>
<dbReference type="RefSeq" id="XP_069305304.1">
    <property type="nucleotide sequence ID" value="XM_069452676.1"/>
</dbReference>
<evidence type="ECO:0000313" key="4">
    <source>
        <dbReference type="Proteomes" id="UP001578633"/>
    </source>
</evidence>